<gene>
    <name evidence="1" type="ORF">NUW54_g8395</name>
</gene>
<comment type="caution">
    <text evidence="1">The sequence shown here is derived from an EMBL/GenBank/DDBJ whole genome shotgun (WGS) entry which is preliminary data.</text>
</comment>
<evidence type="ECO:0000313" key="1">
    <source>
        <dbReference type="EMBL" id="KAJ2990695.1"/>
    </source>
</evidence>
<keyword evidence="2" id="KW-1185">Reference proteome</keyword>
<accession>A0ACC1PEA1</accession>
<protein>
    <submittedName>
        <fullName evidence="1">Uncharacterized protein</fullName>
    </submittedName>
</protein>
<dbReference type="Proteomes" id="UP001144978">
    <property type="component" value="Unassembled WGS sequence"/>
</dbReference>
<dbReference type="EMBL" id="JANSHE010002596">
    <property type="protein sequence ID" value="KAJ2990695.1"/>
    <property type="molecule type" value="Genomic_DNA"/>
</dbReference>
<proteinExistence type="predicted"/>
<name>A0ACC1PEA1_9APHY</name>
<sequence length="306" mass="33479">MPGMLQRKAGPARNIHGAFVVSAFSDDVTALRSRYGGRPGLCIEKAASHRSVHGLSALALDMSSSVNTPTYSTSSPAQAGSAGRAQRYFSPERYVAAQAQYDLLMAVVSRSAYGSSCNSDRLSRHRPAPTPHVRPTQPVCDYRTTQTGLQPHHLAEGTPISLPTATIVLTTSLWPYVAAPVFIDVQRQVASIIKDKILVGYALWEFLSVMGLSHPAINTRDTALFMSFRRTLGHKPNTMVPLEALVKHFMGRDIGQNGDIPRLEQVERARAALDLFRSCEQTWEGIIASGAWPCALPPTEYRQCFT</sequence>
<evidence type="ECO:0000313" key="2">
    <source>
        <dbReference type="Proteomes" id="UP001144978"/>
    </source>
</evidence>
<organism evidence="1 2">
    <name type="scientific">Trametes sanguinea</name>
    <dbReference type="NCBI Taxonomy" id="158606"/>
    <lineage>
        <taxon>Eukaryota</taxon>
        <taxon>Fungi</taxon>
        <taxon>Dikarya</taxon>
        <taxon>Basidiomycota</taxon>
        <taxon>Agaricomycotina</taxon>
        <taxon>Agaricomycetes</taxon>
        <taxon>Polyporales</taxon>
        <taxon>Polyporaceae</taxon>
        <taxon>Trametes</taxon>
    </lineage>
</organism>
<reference evidence="1" key="1">
    <citation type="submission" date="2022-08" db="EMBL/GenBank/DDBJ databases">
        <title>Genome Sequence of Pycnoporus sanguineus.</title>
        <authorList>
            <person name="Buettner E."/>
        </authorList>
    </citation>
    <scope>NUCLEOTIDE SEQUENCE</scope>
    <source>
        <strain evidence="1">CG-C14</strain>
    </source>
</reference>